<gene>
    <name evidence="8" type="ORF">GGI25_002477</name>
</gene>
<dbReference type="OrthoDB" id="379794at2759"/>
<dbReference type="PANTHER" id="PTHR13255:SF0">
    <property type="entry name" value="ATAXIN-10"/>
    <property type="match status" value="1"/>
</dbReference>
<keyword evidence="3" id="KW-0131">Cell cycle</keyword>
<dbReference type="EMBL" id="JANBTW010000022">
    <property type="protein sequence ID" value="KAJ2678305.1"/>
    <property type="molecule type" value="Genomic_DNA"/>
</dbReference>
<evidence type="ECO:0000259" key="7">
    <source>
        <dbReference type="Pfam" id="PF09759"/>
    </source>
</evidence>
<dbReference type="InterPro" id="IPR051374">
    <property type="entry name" value="Ataxin-10/CTR86_families"/>
</dbReference>
<comment type="similarity">
    <text evidence="1">Belongs to the ataxin-10 family.</text>
</comment>
<accession>A0A9W8G8L8</accession>
<dbReference type="AlphaFoldDB" id="A0A9W8G8L8"/>
<feature type="domain" description="Ataxin-10" evidence="7">
    <location>
        <begin position="402"/>
        <end position="494"/>
    </location>
</feature>
<dbReference type="PANTHER" id="PTHR13255">
    <property type="entry name" value="ATAXIN-10"/>
    <property type="match status" value="1"/>
</dbReference>
<dbReference type="InterPro" id="IPR019156">
    <property type="entry name" value="Ataxin-10_domain"/>
</dbReference>
<keyword evidence="2" id="KW-0132">Cell division</keyword>
<evidence type="ECO:0000313" key="8">
    <source>
        <dbReference type="EMBL" id="KAJ2678305.1"/>
    </source>
</evidence>
<dbReference type="GO" id="GO:0051301">
    <property type="term" value="P:cell division"/>
    <property type="evidence" value="ECO:0007669"/>
    <property type="project" value="UniProtKB-KW"/>
</dbReference>
<proteinExistence type="inferred from homology"/>
<evidence type="ECO:0000313" key="9">
    <source>
        <dbReference type="Proteomes" id="UP001151518"/>
    </source>
</evidence>
<name>A0A9W8G8L8_9FUNG</name>
<dbReference type="Proteomes" id="UP001151518">
    <property type="component" value="Unassembled WGS sequence"/>
</dbReference>
<sequence length="508" mass="56171">MEKNIDTQQLHDLCDICAEYKQKSPHPSRPHIQASVDISTWSNIHVLFQKLLPKDAASNVDEDEQALLAANKYNALSDLCIFVRNAAAMDPSNQNAIDKLGVMADVKNTVSSMLLRELTHAGAMKCATLAAQALSNTVTKNKVLQEKLIRQEFSVDPTTTTDNIYSDLLASVHQKTNTAGLVLLLNSIKGNSDLVKLLCTTDSGKLVARRLGIMFGSIQDDDSEEKEVLYALLAQIIENKCLTELVRGNSTLDMYGLLESFAVYCGIHADSADTLGQVFDKELVCFLGDLLGQERIVLIRIWQGVSSNDASQPGEKLDMDSVMAAHRCLAAVVSILGTATSNHSQKLVDWLIECKVIHRVVELLGFLNINLPRIQSLSDPNGISEKHTNEDQGASVKRLFMFKRDLIQIIGNSAYKNKDAQDLIRELDGLSLVLDNMRIDDNHPFIKEYAVVALKWLLEDNMDNQIYVKDMEVIKPVLDPSITAPGVDVSVDDNDIPILEKSRKQGNS</sequence>
<dbReference type="InterPro" id="IPR011989">
    <property type="entry name" value="ARM-like"/>
</dbReference>
<evidence type="ECO:0000256" key="2">
    <source>
        <dbReference type="ARBA" id="ARBA00022618"/>
    </source>
</evidence>
<dbReference type="InterPro" id="IPR016024">
    <property type="entry name" value="ARM-type_fold"/>
</dbReference>
<dbReference type="SUPFAM" id="SSF48371">
    <property type="entry name" value="ARM repeat"/>
    <property type="match status" value="1"/>
</dbReference>
<comment type="function">
    <text evidence="4">May play a role in the regulation of cytokinesis.</text>
</comment>
<protein>
    <recommendedName>
        <fullName evidence="5">Ataxin-10 homolog</fullName>
    </recommendedName>
    <alternativeName>
        <fullName evidence="6">Copper transport protein 86</fullName>
    </alternativeName>
</protein>
<dbReference type="Gene3D" id="1.25.10.10">
    <property type="entry name" value="Leucine-rich Repeat Variant"/>
    <property type="match status" value="1"/>
</dbReference>
<evidence type="ECO:0000256" key="1">
    <source>
        <dbReference type="ARBA" id="ARBA00008384"/>
    </source>
</evidence>
<dbReference type="Pfam" id="PF09759">
    <property type="entry name" value="Atx10homo_assoc"/>
    <property type="match status" value="1"/>
</dbReference>
<comment type="caution">
    <text evidence="8">The sequence shown here is derived from an EMBL/GenBank/DDBJ whole genome shotgun (WGS) entry which is preliminary data.</text>
</comment>
<evidence type="ECO:0000256" key="3">
    <source>
        <dbReference type="ARBA" id="ARBA00023306"/>
    </source>
</evidence>
<reference evidence="8" key="1">
    <citation type="submission" date="2022-07" db="EMBL/GenBank/DDBJ databases">
        <title>Phylogenomic reconstructions and comparative analyses of Kickxellomycotina fungi.</title>
        <authorList>
            <person name="Reynolds N.K."/>
            <person name="Stajich J.E."/>
            <person name="Barry K."/>
            <person name="Grigoriev I.V."/>
            <person name="Crous P."/>
            <person name="Smith M.E."/>
        </authorList>
    </citation>
    <scope>NUCLEOTIDE SEQUENCE</scope>
    <source>
        <strain evidence="8">NRRL 3115</strain>
    </source>
</reference>
<evidence type="ECO:0000256" key="5">
    <source>
        <dbReference type="ARBA" id="ARBA00044801"/>
    </source>
</evidence>
<evidence type="ECO:0000256" key="6">
    <source>
        <dbReference type="ARBA" id="ARBA00044805"/>
    </source>
</evidence>
<dbReference type="GO" id="GO:0005829">
    <property type="term" value="C:cytosol"/>
    <property type="evidence" value="ECO:0007669"/>
    <property type="project" value="TreeGrafter"/>
</dbReference>
<evidence type="ECO:0000256" key="4">
    <source>
        <dbReference type="ARBA" id="ARBA00044746"/>
    </source>
</evidence>
<organism evidence="8 9">
    <name type="scientific">Coemansia spiralis</name>
    <dbReference type="NCBI Taxonomy" id="417178"/>
    <lineage>
        <taxon>Eukaryota</taxon>
        <taxon>Fungi</taxon>
        <taxon>Fungi incertae sedis</taxon>
        <taxon>Zoopagomycota</taxon>
        <taxon>Kickxellomycotina</taxon>
        <taxon>Kickxellomycetes</taxon>
        <taxon>Kickxellales</taxon>
        <taxon>Kickxellaceae</taxon>
        <taxon>Coemansia</taxon>
    </lineage>
</organism>